<proteinExistence type="predicted"/>
<reference evidence="3" key="1">
    <citation type="submission" date="2021-04" db="EMBL/GenBank/DDBJ databases">
        <authorList>
            <person name="Tunstrom K."/>
        </authorList>
    </citation>
    <scope>NUCLEOTIDE SEQUENCE</scope>
</reference>
<dbReference type="OrthoDB" id="2266637at2759"/>
<dbReference type="PANTHER" id="PTHR33939:SF1">
    <property type="entry name" value="DUF4371 DOMAIN-CONTAINING PROTEIN"/>
    <property type="match status" value="1"/>
</dbReference>
<dbReference type="AlphaFoldDB" id="A0A8S3Y216"/>
<feature type="region of interest" description="Disordered" evidence="1">
    <location>
        <begin position="59"/>
        <end position="85"/>
    </location>
</feature>
<keyword evidence="4" id="KW-1185">Reference proteome</keyword>
<dbReference type="EMBL" id="CAJQZP010001468">
    <property type="protein sequence ID" value="CAG5048746.1"/>
    <property type="molecule type" value="Genomic_DNA"/>
</dbReference>
<name>A0A8S3Y216_PARAO</name>
<accession>A0A8S3Y216</accession>
<dbReference type="InterPro" id="IPR038717">
    <property type="entry name" value="Tc1-like_DDE_dom"/>
</dbReference>
<comment type="caution">
    <text evidence="3">The sequence shown here is derived from an EMBL/GenBank/DDBJ whole genome shotgun (WGS) entry which is preliminary data.</text>
</comment>
<feature type="domain" description="Tc1-like transposase DDE" evidence="2">
    <location>
        <begin position="291"/>
        <end position="376"/>
    </location>
</feature>
<gene>
    <name evidence="3" type="ORF">PAPOLLO_LOCUS24269</name>
</gene>
<evidence type="ECO:0000259" key="2">
    <source>
        <dbReference type="Pfam" id="PF13358"/>
    </source>
</evidence>
<feature type="compositionally biased region" description="Polar residues" evidence="1">
    <location>
        <begin position="61"/>
        <end position="71"/>
    </location>
</feature>
<protein>
    <submittedName>
        <fullName evidence="3">(apollo) hypothetical protein</fullName>
    </submittedName>
</protein>
<evidence type="ECO:0000256" key="1">
    <source>
        <dbReference type="SAM" id="MobiDB-lite"/>
    </source>
</evidence>
<evidence type="ECO:0000313" key="3">
    <source>
        <dbReference type="EMBL" id="CAG5048746.1"/>
    </source>
</evidence>
<dbReference type="Proteomes" id="UP000691718">
    <property type="component" value="Unassembled WGS sequence"/>
</dbReference>
<sequence>MSTKKHLRSQAKEITAKVYRRMKYEAENGVENLSDARWRTAQAVGVSESTITRILKEEKQASTSNDTSQKIFRSPSKPKRKRTKSNLDDFDMGILRRTIATFHTEFNELPTLRKLKQVLTERIGFNGCIETLRIILKESGYEWSKIDDNRKALVEKHDIQMLRFQYWRQLKKYRDEGRYIVYTDESYVHTTHLQNMCWKPVKGVSAVQKKLSKGTRVIIVHAGGYEGFVPNASLVYKANYTRGDYHDNMNLDNYKKWLTTQLLPNLPVKAVIVVDNASYHNALLEKAPNSNSNKQVMQTWLAEKNIQFDESMKKIELYDLILKNKDRFKRFVIDELIQSKGFEILRLPPYHPELNPIENIWGILKNYVANKNVSQNFTSIMSLINERLEMIDSTMWANACRHVEDTEKQYLQYFDMDFEFIISVNDSDSDESESFR</sequence>
<dbReference type="Pfam" id="PF13358">
    <property type="entry name" value="DDE_3"/>
    <property type="match status" value="1"/>
</dbReference>
<organism evidence="3 4">
    <name type="scientific">Parnassius apollo</name>
    <name type="common">Apollo butterfly</name>
    <name type="synonym">Papilio apollo</name>
    <dbReference type="NCBI Taxonomy" id="110799"/>
    <lineage>
        <taxon>Eukaryota</taxon>
        <taxon>Metazoa</taxon>
        <taxon>Ecdysozoa</taxon>
        <taxon>Arthropoda</taxon>
        <taxon>Hexapoda</taxon>
        <taxon>Insecta</taxon>
        <taxon>Pterygota</taxon>
        <taxon>Neoptera</taxon>
        <taxon>Endopterygota</taxon>
        <taxon>Lepidoptera</taxon>
        <taxon>Glossata</taxon>
        <taxon>Ditrysia</taxon>
        <taxon>Papilionoidea</taxon>
        <taxon>Papilionidae</taxon>
        <taxon>Parnassiinae</taxon>
        <taxon>Parnassini</taxon>
        <taxon>Parnassius</taxon>
        <taxon>Parnassius</taxon>
    </lineage>
</organism>
<evidence type="ECO:0000313" key="4">
    <source>
        <dbReference type="Proteomes" id="UP000691718"/>
    </source>
</evidence>
<dbReference type="PANTHER" id="PTHR33939">
    <property type="entry name" value="PROTEIN CBG22215"/>
    <property type="match status" value="1"/>
</dbReference>